<dbReference type="GO" id="GO:0003677">
    <property type="term" value="F:DNA binding"/>
    <property type="evidence" value="ECO:0007669"/>
    <property type="project" value="InterPro"/>
</dbReference>
<dbReference type="Gene3D" id="2.30.30.390">
    <property type="entry name" value="Hemimethylated DNA-binding domain"/>
    <property type="match status" value="1"/>
</dbReference>
<protein>
    <recommendedName>
        <fullName evidence="1">Hemimethylated DNA-binding domain-containing protein</fullName>
    </recommendedName>
</protein>
<dbReference type="AlphaFoldDB" id="A0A381XUK5"/>
<evidence type="ECO:0000313" key="2">
    <source>
        <dbReference type="EMBL" id="SVA68101.1"/>
    </source>
</evidence>
<accession>A0A381XUK5</accession>
<dbReference type="EMBL" id="UINC01016340">
    <property type="protein sequence ID" value="SVA68101.1"/>
    <property type="molecule type" value="Genomic_DNA"/>
</dbReference>
<feature type="domain" description="Hemimethylated DNA-binding" evidence="1">
    <location>
        <begin position="3"/>
        <end position="99"/>
    </location>
</feature>
<dbReference type="InterPro" id="IPR036623">
    <property type="entry name" value="Hemimethylated_DNA-bd_sf"/>
</dbReference>
<dbReference type="Pfam" id="PF08755">
    <property type="entry name" value="YccV-like"/>
    <property type="match status" value="1"/>
</dbReference>
<dbReference type="InterPro" id="IPR011722">
    <property type="entry name" value="Hemimethylated_DNA-bd_dom"/>
</dbReference>
<reference evidence="2" key="1">
    <citation type="submission" date="2018-05" db="EMBL/GenBank/DDBJ databases">
        <authorList>
            <person name="Lanie J.A."/>
            <person name="Ng W.-L."/>
            <person name="Kazmierczak K.M."/>
            <person name="Andrzejewski T.M."/>
            <person name="Davidsen T.M."/>
            <person name="Wayne K.J."/>
            <person name="Tettelin H."/>
            <person name="Glass J.I."/>
            <person name="Rusch D."/>
            <person name="Podicherti R."/>
            <person name="Tsui H.-C.T."/>
            <person name="Winkler M.E."/>
        </authorList>
    </citation>
    <scope>NUCLEOTIDE SEQUENCE</scope>
</reference>
<name>A0A381XUK5_9ZZZZ</name>
<dbReference type="SUPFAM" id="SSF141255">
    <property type="entry name" value="YccV-like"/>
    <property type="match status" value="1"/>
</dbReference>
<organism evidence="2">
    <name type="scientific">marine metagenome</name>
    <dbReference type="NCBI Taxonomy" id="408172"/>
    <lineage>
        <taxon>unclassified sequences</taxon>
        <taxon>metagenomes</taxon>
        <taxon>ecological metagenomes</taxon>
    </lineage>
</organism>
<evidence type="ECO:0000259" key="1">
    <source>
        <dbReference type="SMART" id="SM00992"/>
    </source>
</evidence>
<sequence>MKEAKFSIGQIIHHQKFNYRGVIFDVDPIFSLTNEWYEEIAKSKPPKDSPWYHVLKDNSEQTTYVAEQNLTNTKSILPINHPLINYYFDNFSDGKYFSANINN</sequence>
<dbReference type="SMART" id="SM00992">
    <property type="entry name" value="YccV-like"/>
    <property type="match status" value="1"/>
</dbReference>
<proteinExistence type="predicted"/>
<dbReference type="NCBIfam" id="TIGR02097">
    <property type="entry name" value="yccV"/>
    <property type="match status" value="1"/>
</dbReference>
<gene>
    <name evidence="2" type="ORF">METZ01_LOCUS120955</name>
</gene>